<evidence type="ECO:0000256" key="1">
    <source>
        <dbReference type="ARBA" id="ARBA00022722"/>
    </source>
</evidence>
<name>A0AAW8TS17_9ENTE</name>
<dbReference type="NCBIfam" id="TIGR00287">
    <property type="entry name" value="cas1"/>
    <property type="match status" value="1"/>
</dbReference>
<evidence type="ECO:0000256" key="2">
    <source>
        <dbReference type="ARBA" id="ARBA00022723"/>
    </source>
</evidence>
<dbReference type="GO" id="GO:0003677">
    <property type="term" value="F:DNA binding"/>
    <property type="evidence" value="ECO:0007669"/>
    <property type="project" value="UniProtKB-KW"/>
</dbReference>
<evidence type="ECO:0000256" key="8">
    <source>
        <dbReference type="ARBA" id="ARBA00023211"/>
    </source>
</evidence>
<dbReference type="InterPro" id="IPR050646">
    <property type="entry name" value="Cas1"/>
</dbReference>
<evidence type="ECO:0000256" key="3">
    <source>
        <dbReference type="ARBA" id="ARBA00022759"/>
    </source>
</evidence>
<dbReference type="EMBL" id="JARQBJ010000001">
    <property type="protein sequence ID" value="MDT2808910.1"/>
    <property type="molecule type" value="Genomic_DNA"/>
</dbReference>
<dbReference type="PANTHER" id="PTHR34353:SF2">
    <property type="entry name" value="CRISPR-ASSOCIATED ENDONUCLEASE CAS1 1"/>
    <property type="match status" value="1"/>
</dbReference>
<evidence type="ECO:0000256" key="10">
    <source>
        <dbReference type="HAMAP-Rule" id="MF_01470"/>
    </source>
</evidence>
<dbReference type="GO" id="GO:0046872">
    <property type="term" value="F:metal ion binding"/>
    <property type="evidence" value="ECO:0007669"/>
    <property type="project" value="UniProtKB-UniRule"/>
</dbReference>
<organism evidence="11 12">
    <name type="scientific">Enterococcus asini</name>
    <dbReference type="NCBI Taxonomy" id="57732"/>
    <lineage>
        <taxon>Bacteria</taxon>
        <taxon>Bacillati</taxon>
        <taxon>Bacillota</taxon>
        <taxon>Bacilli</taxon>
        <taxon>Lactobacillales</taxon>
        <taxon>Enterococcaceae</taxon>
        <taxon>Enterococcus</taxon>
    </lineage>
</organism>
<comment type="function">
    <text evidence="10">CRISPR (clustered regularly interspaced short palindromic repeat), is an adaptive immune system that provides protection against mobile genetic elements (viruses, transposable elements and conjugative plasmids). CRISPR clusters contain spacers, sequences complementary to antecedent mobile elements, and target invading nucleic acids. CRISPR clusters are transcribed and processed into CRISPR RNA (crRNA). Acts as a dsDNA endonuclease. Involved in the integration of spacer DNA into the CRISPR cassette.</text>
</comment>
<dbReference type="InterPro" id="IPR042211">
    <property type="entry name" value="CRISPR-assoc_Cas1_N"/>
</dbReference>
<dbReference type="GO" id="GO:0004520">
    <property type="term" value="F:DNA endonuclease activity"/>
    <property type="evidence" value="ECO:0007669"/>
    <property type="project" value="InterPro"/>
</dbReference>
<dbReference type="PANTHER" id="PTHR34353">
    <property type="entry name" value="CRISPR-ASSOCIATED ENDONUCLEASE CAS1 1"/>
    <property type="match status" value="1"/>
</dbReference>
<dbReference type="InterPro" id="IPR019855">
    <property type="entry name" value="CRISPR-assoc_Cas1_NMENI"/>
</dbReference>
<reference evidence="11" key="1">
    <citation type="submission" date="2023-03" db="EMBL/GenBank/DDBJ databases">
        <authorList>
            <person name="Shen W."/>
            <person name="Cai J."/>
        </authorList>
    </citation>
    <scope>NUCLEOTIDE SEQUENCE</scope>
    <source>
        <strain evidence="11">B226-2</strain>
    </source>
</reference>
<accession>A0AAW8TS17</accession>
<gene>
    <name evidence="10 11" type="primary">cas1</name>
    <name evidence="11" type="ORF">P7H43_00145</name>
</gene>
<evidence type="ECO:0000256" key="4">
    <source>
        <dbReference type="ARBA" id="ARBA00022801"/>
    </source>
</evidence>
<evidence type="ECO:0000313" key="11">
    <source>
        <dbReference type="EMBL" id="MDT2808910.1"/>
    </source>
</evidence>
<dbReference type="AlphaFoldDB" id="A0AAW8TS17"/>
<comment type="caution">
    <text evidence="11">The sequence shown here is derived from an EMBL/GenBank/DDBJ whole genome shotgun (WGS) entry which is preliminary data.</text>
</comment>
<dbReference type="EC" id="3.1.-.-" evidence="10"/>
<dbReference type="InterPro" id="IPR002729">
    <property type="entry name" value="CRISPR-assoc_Cas1"/>
</dbReference>
<keyword evidence="7 10" id="KW-0238">DNA-binding</keyword>
<comment type="subunit">
    <text evidence="9 10">Homodimer, forms a heterotetramer with a Cas2 homodimer.</text>
</comment>
<dbReference type="GO" id="GO:0043571">
    <property type="term" value="P:maintenance of CRISPR repeat elements"/>
    <property type="evidence" value="ECO:0007669"/>
    <property type="project" value="UniProtKB-UniRule"/>
</dbReference>
<keyword evidence="6 10" id="KW-0051">Antiviral defense</keyword>
<keyword evidence="8 10" id="KW-0464">Manganese</keyword>
<comment type="cofactor">
    <cofactor evidence="10">
        <name>Mg(2+)</name>
        <dbReference type="ChEBI" id="CHEBI:18420"/>
    </cofactor>
    <cofactor evidence="10">
        <name>Mn(2+)</name>
        <dbReference type="ChEBI" id="CHEBI:29035"/>
    </cofactor>
</comment>
<comment type="similarity">
    <text evidence="10">Belongs to the CRISPR-associated endonuclease Cas1 family.</text>
</comment>
<keyword evidence="5 10" id="KW-0460">Magnesium</keyword>
<keyword evidence="3 10" id="KW-0255">Endonuclease</keyword>
<dbReference type="GO" id="GO:0051607">
    <property type="term" value="P:defense response to virus"/>
    <property type="evidence" value="ECO:0007669"/>
    <property type="project" value="UniProtKB-UniRule"/>
</dbReference>
<keyword evidence="4 10" id="KW-0378">Hydrolase</keyword>
<dbReference type="Pfam" id="PF01867">
    <property type="entry name" value="Cas_Cas1"/>
    <property type="match status" value="1"/>
</dbReference>
<evidence type="ECO:0000313" key="12">
    <source>
        <dbReference type="Proteomes" id="UP001256711"/>
    </source>
</evidence>
<dbReference type="Proteomes" id="UP001256711">
    <property type="component" value="Unassembled WGS sequence"/>
</dbReference>
<dbReference type="Gene3D" id="3.100.10.20">
    <property type="entry name" value="CRISPR-associated endonuclease Cas1, N-terminal domain"/>
    <property type="match status" value="1"/>
</dbReference>
<evidence type="ECO:0000256" key="9">
    <source>
        <dbReference type="ARBA" id="ARBA00038592"/>
    </source>
</evidence>
<keyword evidence="2 10" id="KW-0479">Metal-binding</keyword>
<evidence type="ECO:0000256" key="5">
    <source>
        <dbReference type="ARBA" id="ARBA00022842"/>
    </source>
</evidence>
<evidence type="ECO:0000256" key="7">
    <source>
        <dbReference type="ARBA" id="ARBA00023125"/>
    </source>
</evidence>
<feature type="binding site" evidence="10">
    <location>
        <position position="150"/>
    </location>
    <ligand>
        <name>Mn(2+)</name>
        <dbReference type="ChEBI" id="CHEBI:29035"/>
    </ligand>
</feature>
<evidence type="ECO:0000256" key="6">
    <source>
        <dbReference type="ARBA" id="ARBA00023118"/>
    </source>
</evidence>
<proteinExistence type="inferred from homology"/>
<protein>
    <recommendedName>
        <fullName evidence="10">CRISPR-associated endonuclease Cas1</fullName>
        <ecNumber evidence="10">3.1.-.-</ecNumber>
    </recommendedName>
</protein>
<feature type="binding site" evidence="10">
    <location>
        <position position="222"/>
    </location>
    <ligand>
        <name>Mn(2+)</name>
        <dbReference type="ChEBI" id="CHEBI:29035"/>
    </ligand>
</feature>
<dbReference type="InterPro" id="IPR042206">
    <property type="entry name" value="CRISPR-assoc_Cas1_C"/>
</dbReference>
<sequence>MKDVIYVEHGHFVTVKNDSLKFRNLITKEERYILFDDVEVLIFANQRCSLSHTVIQQCLVRQVTLLFCDERQSPIAQLTTDYGHSQRLKRLRSQINVTTRVKDRLWRKIVMAKIVNQGNCLRYIADAEEAGIELRNLSKEVTEGDRNNREAYAAKIYFYTLFGEGFKRGRYDDPINSGLNYGYALIRALIRKELAFHGFEPSIGIHHESAENPYNLSDDLIEAYRPLVDVLVYENLFKTKCDAFEISEKKALLKIFFEKCVIDGGVTTVTDAIHRTVESLISCLEKNSSAKLLLPYFIEEGQ</sequence>
<keyword evidence="1 10" id="KW-0540">Nuclease</keyword>
<dbReference type="RefSeq" id="WP_311834777.1">
    <property type="nucleotide sequence ID" value="NZ_JARQBJ010000001.1"/>
</dbReference>
<dbReference type="Gene3D" id="1.20.120.920">
    <property type="entry name" value="CRISPR-associated endonuclease Cas1, C-terminal domain"/>
    <property type="match status" value="1"/>
</dbReference>
<dbReference type="NCBIfam" id="TIGR03639">
    <property type="entry name" value="cas1_NMENI"/>
    <property type="match status" value="1"/>
</dbReference>
<dbReference type="GO" id="GO:0016787">
    <property type="term" value="F:hydrolase activity"/>
    <property type="evidence" value="ECO:0007669"/>
    <property type="project" value="UniProtKB-KW"/>
</dbReference>
<feature type="binding site" evidence="10">
    <location>
        <position position="207"/>
    </location>
    <ligand>
        <name>Mn(2+)</name>
        <dbReference type="ChEBI" id="CHEBI:29035"/>
    </ligand>
</feature>
<dbReference type="HAMAP" id="MF_01470">
    <property type="entry name" value="Cas1"/>
    <property type="match status" value="1"/>
</dbReference>